<dbReference type="Proteomes" id="UP000244240">
    <property type="component" value="Unassembled WGS sequence"/>
</dbReference>
<dbReference type="EMBL" id="QBKR01000041">
    <property type="protein sequence ID" value="PTX49353.1"/>
    <property type="molecule type" value="Genomic_DNA"/>
</dbReference>
<dbReference type="RefSeq" id="WP_170109744.1">
    <property type="nucleotide sequence ID" value="NZ_QBKR01000041.1"/>
</dbReference>
<feature type="domain" description="SHSP" evidence="3">
    <location>
        <begin position="26"/>
        <end position="139"/>
    </location>
</feature>
<dbReference type="PANTHER" id="PTHR11527">
    <property type="entry name" value="HEAT-SHOCK PROTEIN 20 FAMILY MEMBER"/>
    <property type="match status" value="1"/>
</dbReference>
<sequence>MSKSKESPDWVHIPEKVKEVWKKLDPSSPKRVPSIDIYETEEEGVITAELPGLRSSEDVQITLDSLHLTLEGRIPCPYPCPKESLIVNERYFGRFKRTVRIPFNYSSDSIEARYKSGILEIHLSKRTEKNRVTLRFDED</sequence>
<accession>A0A2T6B025</accession>
<comment type="caution">
    <text evidence="4">The sequence shown here is derived from an EMBL/GenBank/DDBJ whole genome shotgun (WGS) entry which is preliminary data.</text>
</comment>
<dbReference type="InterPro" id="IPR031107">
    <property type="entry name" value="Small_HSP"/>
</dbReference>
<evidence type="ECO:0000313" key="4">
    <source>
        <dbReference type="EMBL" id="PTX49353.1"/>
    </source>
</evidence>
<dbReference type="SUPFAM" id="SSF49764">
    <property type="entry name" value="HSP20-like chaperones"/>
    <property type="match status" value="1"/>
</dbReference>
<dbReference type="AlphaFoldDB" id="A0A2T6B025"/>
<comment type="similarity">
    <text evidence="1 2">Belongs to the small heat shock protein (HSP20) family.</text>
</comment>
<keyword evidence="5" id="KW-1185">Reference proteome</keyword>
<gene>
    <name evidence="4" type="ORF">C8P63_14116</name>
</gene>
<dbReference type="Gene3D" id="2.60.40.790">
    <property type="match status" value="1"/>
</dbReference>
<evidence type="ECO:0000259" key="3">
    <source>
        <dbReference type="PROSITE" id="PS01031"/>
    </source>
</evidence>
<dbReference type="InterPro" id="IPR008978">
    <property type="entry name" value="HSP20-like_chaperone"/>
</dbReference>
<proteinExistence type="inferred from homology"/>
<name>A0A2T6B025_9BACL</name>
<dbReference type="Pfam" id="PF00011">
    <property type="entry name" value="HSP20"/>
    <property type="match status" value="1"/>
</dbReference>
<evidence type="ECO:0000313" key="5">
    <source>
        <dbReference type="Proteomes" id="UP000244240"/>
    </source>
</evidence>
<protein>
    <submittedName>
        <fullName evidence="4">HSP20 family protein</fullName>
    </submittedName>
</protein>
<evidence type="ECO:0000256" key="1">
    <source>
        <dbReference type="PROSITE-ProRule" id="PRU00285"/>
    </source>
</evidence>
<organism evidence="4 5">
    <name type="scientific">Melghirimyces profundicolus</name>
    <dbReference type="NCBI Taxonomy" id="1242148"/>
    <lineage>
        <taxon>Bacteria</taxon>
        <taxon>Bacillati</taxon>
        <taxon>Bacillota</taxon>
        <taxon>Bacilli</taxon>
        <taxon>Bacillales</taxon>
        <taxon>Thermoactinomycetaceae</taxon>
        <taxon>Melghirimyces</taxon>
    </lineage>
</organism>
<reference evidence="4 5" key="1">
    <citation type="submission" date="2018-04" db="EMBL/GenBank/DDBJ databases">
        <title>Genomic Encyclopedia of Archaeal and Bacterial Type Strains, Phase II (KMG-II): from individual species to whole genera.</title>
        <authorList>
            <person name="Goeker M."/>
        </authorList>
    </citation>
    <scope>NUCLEOTIDE SEQUENCE [LARGE SCALE GENOMIC DNA]</scope>
    <source>
        <strain evidence="4 5">DSM 45787</strain>
    </source>
</reference>
<dbReference type="PROSITE" id="PS01031">
    <property type="entry name" value="SHSP"/>
    <property type="match status" value="1"/>
</dbReference>
<dbReference type="CDD" id="cd06464">
    <property type="entry name" value="ACD_sHsps-like"/>
    <property type="match status" value="1"/>
</dbReference>
<evidence type="ECO:0000256" key="2">
    <source>
        <dbReference type="RuleBase" id="RU003616"/>
    </source>
</evidence>
<dbReference type="InterPro" id="IPR002068">
    <property type="entry name" value="A-crystallin/Hsp20_dom"/>
</dbReference>